<organism evidence="4 5">
    <name type="scientific">Aliivibrio logei</name>
    <name type="common">Vibrio logei</name>
    <dbReference type="NCBI Taxonomy" id="688"/>
    <lineage>
        <taxon>Bacteria</taxon>
        <taxon>Pseudomonadati</taxon>
        <taxon>Pseudomonadota</taxon>
        <taxon>Gammaproteobacteria</taxon>
        <taxon>Vibrionales</taxon>
        <taxon>Vibrionaceae</taxon>
        <taxon>Aliivibrio</taxon>
    </lineage>
</organism>
<dbReference type="Proteomes" id="UP000093523">
    <property type="component" value="Unassembled WGS sequence"/>
</dbReference>
<evidence type="ECO:0000256" key="2">
    <source>
        <dbReference type="ARBA" id="ARBA00007703"/>
    </source>
</evidence>
<dbReference type="EMBL" id="MAJU01000008">
    <property type="protein sequence ID" value="OCH22472.1"/>
    <property type="molecule type" value="Genomic_DNA"/>
</dbReference>
<name>A0A1B9P290_ALILO</name>
<comment type="similarity">
    <text evidence="2">Belongs to the FlgN family.</text>
</comment>
<dbReference type="Gene3D" id="1.20.58.300">
    <property type="entry name" value="FlgN-like"/>
    <property type="match status" value="1"/>
</dbReference>
<dbReference type="Pfam" id="PF05130">
    <property type="entry name" value="FlgN"/>
    <property type="match status" value="1"/>
</dbReference>
<dbReference type="RefSeq" id="WP_017021173.1">
    <property type="nucleotide sequence ID" value="NZ_CAWMPN010000008.1"/>
</dbReference>
<keyword evidence="3" id="KW-1005">Bacterial flagellum biogenesis</keyword>
<dbReference type="InterPro" id="IPR007809">
    <property type="entry name" value="FlgN-like"/>
</dbReference>
<reference evidence="4 5" key="1">
    <citation type="submission" date="2016-06" db="EMBL/GenBank/DDBJ databases">
        <authorList>
            <person name="Kjaerup R.B."/>
            <person name="Dalgaard T.S."/>
            <person name="Juul-Madsen H.R."/>
        </authorList>
    </citation>
    <scope>NUCLEOTIDE SEQUENCE [LARGE SCALE GENOMIC DNA]</scope>
    <source>
        <strain evidence="4 5">1S159</strain>
    </source>
</reference>
<dbReference type="InterPro" id="IPR036679">
    <property type="entry name" value="FlgN-like_sf"/>
</dbReference>
<proteinExistence type="inferred from homology"/>
<dbReference type="AlphaFoldDB" id="A0A1B9P290"/>
<dbReference type="SUPFAM" id="SSF140566">
    <property type="entry name" value="FlgN-like"/>
    <property type="match status" value="1"/>
</dbReference>
<evidence type="ECO:0000313" key="5">
    <source>
        <dbReference type="Proteomes" id="UP000093523"/>
    </source>
</evidence>
<gene>
    <name evidence="4" type="ORF">A6E04_11580</name>
</gene>
<comment type="function">
    <text evidence="1">Required for the efficient initiation of filament assembly.</text>
</comment>
<accession>A0A1B9P290</accession>
<protein>
    <submittedName>
        <fullName evidence="4">Molecular chaperone</fullName>
    </submittedName>
</protein>
<dbReference type="STRING" id="688.A6E04_11580"/>
<sequence>MAQTLTELLNLQRSVALSLSTVLSREKYAIASRKSADMESIAHDKLGLLNQLRQYDQLLGSHTERELLSEDSALNEKVTEIKSIIHDCKQENEINGEALQRAQLSFNKLNNLMQQSRGKNGMTYTAEGQTRNITTLGTNIKA</sequence>
<dbReference type="OrthoDB" id="5900563at2"/>
<evidence type="ECO:0000313" key="4">
    <source>
        <dbReference type="EMBL" id="OCH22472.1"/>
    </source>
</evidence>
<evidence type="ECO:0000256" key="3">
    <source>
        <dbReference type="ARBA" id="ARBA00022795"/>
    </source>
</evidence>
<dbReference type="GO" id="GO:0044780">
    <property type="term" value="P:bacterial-type flagellum assembly"/>
    <property type="evidence" value="ECO:0007669"/>
    <property type="project" value="InterPro"/>
</dbReference>
<evidence type="ECO:0000256" key="1">
    <source>
        <dbReference type="ARBA" id="ARBA00002397"/>
    </source>
</evidence>
<comment type="caution">
    <text evidence="4">The sequence shown here is derived from an EMBL/GenBank/DDBJ whole genome shotgun (WGS) entry which is preliminary data.</text>
</comment>